<organism evidence="1 2">
    <name type="scientific">Stutzerimonas stutzeri</name>
    <name type="common">Pseudomonas stutzeri</name>
    <dbReference type="NCBI Taxonomy" id="316"/>
    <lineage>
        <taxon>Bacteria</taxon>
        <taxon>Pseudomonadati</taxon>
        <taxon>Pseudomonadota</taxon>
        <taxon>Gammaproteobacteria</taxon>
        <taxon>Pseudomonadales</taxon>
        <taxon>Pseudomonadaceae</taxon>
        <taxon>Stutzerimonas</taxon>
    </lineage>
</organism>
<dbReference type="PROSITE" id="PS51257">
    <property type="entry name" value="PROKAR_LIPOPROTEIN"/>
    <property type="match status" value="1"/>
</dbReference>
<protein>
    <submittedName>
        <fullName evidence="1">Peptidase inhibitor I78 family protein</fullName>
    </submittedName>
</protein>
<dbReference type="RefSeq" id="WP_003282562.1">
    <property type="nucleotide sequence ID" value="NZ_CP036186.1"/>
</dbReference>
<dbReference type="Gene3D" id="3.30.10.10">
    <property type="entry name" value="Trypsin Inhibitor V, subunit A"/>
    <property type="match status" value="1"/>
</dbReference>
<dbReference type="PANTHER" id="PTHR39600:SF1">
    <property type="entry name" value="PEPTIDASE INHIBITOR I78 FAMILY PROTEIN"/>
    <property type="match status" value="1"/>
</dbReference>
<comment type="caution">
    <text evidence="1">The sequence shown here is derived from an EMBL/GenBank/DDBJ whole genome shotgun (WGS) entry which is preliminary data.</text>
</comment>
<proteinExistence type="predicted"/>
<reference evidence="1 2" key="1">
    <citation type="submission" date="2018-01" db="EMBL/GenBank/DDBJ databases">
        <title>Denitrification phenotypes of diverse strains of Pseudomonas stutzeri.</title>
        <authorList>
            <person name="Milligan D.A."/>
            <person name="Bergaust L."/>
            <person name="Bakken L.R."/>
            <person name="Frostegard A."/>
        </authorList>
    </citation>
    <scope>NUCLEOTIDE SEQUENCE [LARGE SCALE GENOMIC DNA]</scope>
    <source>
        <strain evidence="1 2">CCUG 44592</strain>
    </source>
</reference>
<dbReference type="EMBL" id="POUM01000001">
    <property type="protein sequence ID" value="PNF61548.1"/>
    <property type="molecule type" value="Genomic_DNA"/>
</dbReference>
<evidence type="ECO:0000313" key="1">
    <source>
        <dbReference type="EMBL" id="PNF61548.1"/>
    </source>
</evidence>
<dbReference type="Pfam" id="PF11720">
    <property type="entry name" value="Inhibitor_I78"/>
    <property type="match status" value="1"/>
</dbReference>
<sequence length="104" mass="11168">MKRINKFIPAALAVAAALMAGCQFSTTATPNTAGQPSARCDSKAVRHLVGQIATPELLDQAKDQAGARTARILRPDDIVTLEYNSQRLNINTDSAMKIERINCG</sequence>
<gene>
    <name evidence="1" type="ORF">CXK99_02095</name>
</gene>
<name>A0A2N8RKF5_STUST</name>
<accession>A0A2N8RKF5</accession>
<dbReference type="PANTHER" id="PTHR39600">
    <property type="entry name" value="PEPTIDASE INHIBITOR I78 FAMILY PROTEIN"/>
    <property type="match status" value="1"/>
</dbReference>
<dbReference type="Proteomes" id="UP000236003">
    <property type="component" value="Unassembled WGS sequence"/>
</dbReference>
<dbReference type="AlphaFoldDB" id="A0A2N8RKF5"/>
<dbReference type="InterPro" id="IPR021719">
    <property type="entry name" value="Prot_inh_I78"/>
</dbReference>
<evidence type="ECO:0000313" key="2">
    <source>
        <dbReference type="Proteomes" id="UP000236003"/>
    </source>
</evidence>